<dbReference type="InterPro" id="IPR001610">
    <property type="entry name" value="PAC"/>
</dbReference>
<dbReference type="Gene3D" id="1.10.287.130">
    <property type="match status" value="1"/>
</dbReference>
<dbReference type="InterPro" id="IPR011006">
    <property type="entry name" value="CheY-like_superfamily"/>
</dbReference>
<keyword evidence="19" id="KW-1185">Reference proteome</keyword>
<dbReference type="PROSITE" id="PS50113">
    <property type="entry name" value="PAC"/>
    <property type="match status" value="1"/>
</dbReference>
<feature type="transmembrane region" description="Helical" evidence="13">
    <location>
        <begin position="52"/>
        <end position="68"/>
    </location>
</feature>
<dbReference type="KEGG" id="hbs:IPV69_11605"/>
<feature type="transmembrane region" description="Helical" evidence="13">
    <location>
        <begin position="245"/>
        <end position="270"/>
    </location>
</feature>
<feature type="domain" description="Response regulatory" evidence="15">
    <location>
        <begin position="870"/>
        <end position="983"/>
    </location>
</feature>
<evidence type="ECO:0000313" key="18">
    <source>
        <dbReference type="EMBL" id="QOV91953.1"/>
    </source>
</evidence>
<dbReference type="Pfam" id="PF00512">
    <property type="entry name" value="HisKA"/>
    <property type="match status" value="1"/>
</dbReference>
<dbReference type="RefSeq" id="WP_206295275.1">
    <property type="nucleotide sequence ID" value="NZ_CP063458.1"/>
</dbReference>
<feature type="domain" description="PAC" evidence="17">
    <location>
        <begin position="419"/>
        <end position="472"/>
    </location>
</feature>
<feature type="transmembrane region" description="Helical" evidence="13">
    <location>
        <begin position="24"/>
        <end position="46"/>
    </location>
</feature>
<dbReference type="InterPro" id="IPR005467">
    <property type="entry name" value="His_kinase_dom"/>
</dbReference>
<dbReference type="PRINTS" id="PR00344">
    <property type="entry name" value="BCTRLSENSOR"/>
</dbReference>
<dbReference type="SUPFAM" id="SSF47384">
    <property type="entry name" value="Homodimeric domain of signal transducing histidine kinase"/>
    <property type="match status" value="1"/>
</dbReference>
<keyword evidence="7 13" id="KW-0812">Transmembrane</keyword>
<dbReference type="SMART" id="SM00448">
    <property type="entry name" value="REC"/>
    <property type="match status" value="1"/>
</dbReference>
<feature type="transmembrane region" description="Helical" evidence="13">
    <location>
        <begin position="209"/>
        <end position="233"/>
    </location>
</feature>
<dbReference type="InterPro" id="IPR007895">
    <property type="entry name" value="MASE1"/>
</dbReference>
<dbReference type="CDD" id="cd00082">
    <property type="entry name" value="HisKA"/>
    <property type="match status" value="1"/>
</dbReference>
<dbReference type="Pfam" id="PF08448">
    <property type="entry name" value="PAS_4"/>
    <property type="match status" value="1"/>
</dbReference>
<keyword evidence="10 13" id="KW-0472">Membrane</keyword>
<dbReference type="Gene3D" id="3.30.450.20">
    <property type="entry name" value="PAS domain"/>
    <property type="match status" value="2"/>
</dbReference>
<keyword evidence="8" id="KW-0418">Kinase</keyword>
<feature type="domain" description="Histidine kinase" evidence="14">
    <location>
        <begin position="624"/>
        <end position="844"/>
    </location>
</feature>
<protein>
    <recommendedName>
        <fullName evidence="3">histidine kinase</fullName>
        <ecNumber evidence="3">2.7.13.3</ecNumber>
    </recommendedName>
</protein>
<organism evidence="18 19">
    <name type="scientific">Humisphaera borealis</name>
    <dbReference type="NCBI Taxonomy" id="2807512"/>
    <lineage>
        <taxon>Bacteria</taxon>
        <taxon>Pseudomonadati</taxon>
        <taxon>Planctomycetota</taxon>
        <taxon>Phycisphaerae</taxon>
        <taxon>Tepidisphaerales</taxon>
        <taxon>Tepidisphaeraceae</taxon>
        <taxon>Humisphaera</taxon>
    </lineage>
</organism>
<evidence type="ECO:0000256" key="13">
    <source>
        <dbReference type="SAM" id="Phobius"/>
    </source>
</evidence>
<evidence type="ECO:0000313" key="19">
    <source>
        <dbReference type="Proteomes" id="UP000593765"/>
    </source>
</evidence>
<dbReference type="SUPFAM" id="SSF55874">
    <property type="entry name" value="ATPase domain of HSP90 chaperone/DNA topoisomerase II/histidine kinase"/>
    <property type="match status" value="1"/>
</dbReference>
<gene>
    <name evidence="18" type="ORF">IPV69_11605</name>
</gene>
<dbReference type="Pfam" id="PF05231">
    <property type="entry name" value="MASE1"/>
    <property type="match status" value="1"/>
</dbReference>
<feature type="modified residue" description="4-aspartylphosphate" evidence="11">
    <location>
        <position position="919"/>
    </location>
</feature>
<keyword evidence="9 13" id="KW-1133">Transmembrane helix</keyword>
<sequence>MPPHPVSLNDRCERRSELLSRPSLGLLGLFFLAYVSAAGFTKLVAIVPGTGISIWPASGLYIATLILAPRRTWPWWISAAVLAETAGNLLWFHNTVAVATLFCLGNALEAITGAALMRRFSKGPPRLETLREVLTLVALAAGVAPVVTATIGGATLAWVEGQSFTSAWLLLWIGDATGVLIVTPLALVLLQNWRERAALSKARTIEASVLGLVLIGVAILAVSHQLPFAYIIMPPLLWAAVRFEFKGAVVTLVILAAITTGFTVAGVSQFAGDPESLRHKQVMLQLFLVISALSALVVAAISRQHQMALSTLKAANNELENRVLERTATLRDSEARLREREHFLERVTEIMPGVLHVFDLQENRSVFINRTVGMLLGYEPADIAAMGSQIVPSLMHPDDLPRFEKHLARVRQLADGEVADFEMRMRDTSGNWHWFNNRDAVFLRDEAGKVRQLIGTAMDVTEQKRSETALRESENRMRLAKAELQSITDNIPDVIARFDRSLRHVFVSAAIERMTGMPPESHIGRTNRELGMPGALCDRWDGALNAAFETGEPQHLSFAFDMPGGEQRRLESRIVSEPALTGQTQTVLVIVRDVTTAWSTAEELARAKNAAESANAAKDQFLAVLSHELRTPLAPVRMAVSIWERRADVLPPEFLSDLTMIRRNVDLECRLIDDMLDLSRIARGKLELQLAPVDVHAELQHAVRTVDADAAEKQISLTFSPEAARCRINGDSARLQQVFWNLLKNAVKFTPVGGSVAVRTYDRPDGEVAVEVRDNGTGIEPELIGRIFDAFEQGGAGVTRQFGGLGLGLAISKVLAEMHGGTLTAQSDGKGRGATFTLTLKCAAPAITATPSTPIEASDVVAPHSPENPSILLVEDHKDTALVMRRLLRTFGYQVQMAHTVAEAIDLSRRHAFDLVISDLGLPDGTGYELMRQMSADRPTKAIALSGYGMEEDVREGIAAGFAAHLTKPINVEQLERTIRRIIGQEVSV</sequence>
<evidence type="ECO:0000256" key="2">
    <source>
        <dbReference type="ARBA" id="ARBA00004651"/>
    </source>
</evidence>
<dbReference type="AlphaFoldDB" id="A0A7M2X2K6"/>
<evidence type="ECO:0000256" key="9">
    <source>
        <dbReference type="ARBA" id="ARBA00022989"/>
    </source>
</evidence>
<dbReference type="Gene3D" id="3.40.50.2300">
    <property type="match status" value="1"/>
</dbReference>
<keyword evidence="4" id="KW-1003">Cell membrane</keyword>
<dbReference type="PROSITE" id="PS50109">
    <property type="entry name" value="HIS_KIN"/>
    <property type="match status" value="1"/>
</dbReference>
<dbReference type="InterPro" id="IPR004358">
    <property type="entry name" value="Sig_transdc_His_kin-like_C"/>
</dbReference>
<dbReference type="Proteomes" id="UP000593765">
    <property type="component" value="Chromosome"/>
</dbReference>
<evidence type="ECO:0000256" key="5">
    <source>
        <dbReference type="ARBA" id="ARBA00022553"/>
    </source>
</evidence>
<dbReference type="EC" id="2.7.13.3" evidence="3"/>
<feature type="transmembrane region" description="Helical" evidence="13">
    <location>
        <begin position="136"/>
        <end position="159"/>
    </location>
</feature>
<dbReference type="SMART" id="SM00091">
    <property type="entry name" value="PAS"/>
    <property type="match status" value="2"/>
</dbReference>
<evidence type="ECO:0000256" key="4">
    <source>
        <dbReference type="ARBA" id="ARBA00022475"/>
    </source>
</evidence>
<evidence type="ECO:0000256" key="1">
    <source>
        <dbReference type="ARBA" id="ARBA00000085"/>
    </source>
</evidence>
<evidence type="ECO:0000256" key="3">
    <source>
        <dbReference type="ARBA" id="ARBA00012438"/>
    </source>
</evidence>
<dbReference type="EMBL" id="CP063458">
    <property type="protein sequence ID" value="QOV91953.1"/>
    <property type="molecule type" value="Genomic_DNA"/>
</dbReference>
<dbReference type="GO" id="GO:0005886">
    <property type="term" value="C:plasma membrane"/>
    <property type="evidence" value="ECO:0007669"/>
    <property type="project" value="UniProtKB-SubCell"/>
</dbReference>
<dbReference type="InterPro" id="IPR003594">
    <property type="entry name" value="HATPase_dom"/>
</dbReference>
<dbReference type="SMART" id="SM00388">
    <property type="entry name" value="HisKA"/>
    <property type="match status" value="1"/>
</dbReference>
<proteinExistence type="predicted"/>
<dbReference type="CDD" id="cd16922">
    <property type="entry name" value="HATPase_EvgS-ArcB-TorS-like"/>
    <property type="match status" value="1"/>
</dbReference>
<evidence type="ECO:0000256" key="8">
    <source>
        <dbReference type="ARBA" id="ARBA00022777"/>
    </source>
</evidence>
<dbReference type="Pfam" id="PF02518">
    <property type="entry name" value="HATPase_c"/>
    <property type="match status" value="1"/>
</dbReference>
<evidence type="ECO:0000256" key="12">
    <source>
        <dbReference type="SAM" id="Coils"/>
    </source>
</evidence>
<evidence type="ECO:0000256" key="11">
    <source>
        <dbReference type="PROSITE-ProRule" id="PRU00169"/>
    </source>
</evidence>
<keyword evidence="6" id="KW-0808">Transferase</keyword>
<evidence type="ECO:0000256" key="6">
    <source>
        <dbReference type="ARBA" id="ARBA00022679"/>
    </source>
</evidence>
<reference evidence="18 19" key="1">
    <citation type="submission" date="2020-10" db="EMBL/GenBank/DDBJ databases">
        <title>Wide distribution of Phycisphaera-like planctomycetes from WD2101 soil group in peatlands and genome analysis of the first cultivated representative.</title>
        <authorList>
            <person name="Dedysh S.N."/>
            <person name="Beletsky A.V."/>
            <person name="Ivanova A."/>
            <person name="Kulichevskaya I.S."/>
            <person name="Suzina N.E."/>
            <person name="Philippov D.A."/>
            <person name="Rakitin A.L."/>
            <person name="Mardanov A.V."/>
            <person name="Ravin N.V."/>
        </authorList>
    </citation>
    <scope>NUCLEOTIDE SEQUENCE [LARGE SCALE GENOMIC DNA]</scope>
    <source>
        <strain evidence="18 19">M1803</strain>
    </source>
</reference>
<dbReference type="InterPro" id="IPR036890">
    <property type="entry name" value="HATPase_C_sf"/>
</dbReference>
<keyword evidence="5 11" id="KW-0597">Phosphoprotein</keyword>
<dbReference type="SUPFAM" id="SSF55785">
    <property type="entry name" value="PYP-like sensor domain (PAS domain)"/>
    <property type="match status" value="2"/>
</dbReference>
<dbReference type="Pfam" id="PF00072">
    <property type="entry name" value="Response_reg"/>
    <property type="match status" value="1"/>
</dbReference>
<evidence type="ECO:0000259" key="15">
    <source>
        <dbReference type="PROSITE" id="PS50110"/>
    </source>
</evidence>
<feature type="domain" description="PAS" evidence="16">
    <location>
        <begin position="480"/>
        <end position="526"/>
    </location>
</feature>
<evidence type="ECO:0000259" key="14">
    <source>
        <dbReference type="PROSITE" id="PS50109"/>
    </source>
</evidence>
<dbReference type="InterPro" id="IPR013656">
    <property type="entry name" value="PAS_4"/>
</dbReference>
<evidence type="ECO:0000256" key="10">
    <source>
        <dbReference type="ARBA" id="ARBA00023136"/>
    </source>
</evidence>
<dbReference type="NCBIfam" id="TIGR00229">
    <property type="entry name" value="sensory_box"/>
    <property type="match status" value="2"/>
</dbReference>
<dbReference type="FunFam" id="3.30.565.10:FF:000006">
    <property type="entry name" value="Sensor histidine kinase WalK"/>
    <property type="match status" value="1"/>
</dbReference>
<feature type="transmembrane region" description="Helical" evidence="13">
    <location>
        <begin position="282"/>
        <end position="301"/>
    </location>
</feature>
<dbReference type="InterPro" id="IPR003661">
    <property type="entry name" value="HisK_dim/P_dom"/>
</dbReference>
<comment type="catalytic activity">
    <reaction evidence="1">
        <text>ATP + protein L-histidine = ADP + protein N-phospho-L-histidine.</text>
        <dbReference type="EC" id="2.7.13.3"/>
    </reaction>
</comment>
<dbReference type="Pfam" id="PF08447">
    <property type="entry name" value="PAS_3"/>
    <property type="match status" value="1"/>
</dbReference>
<dbReference type="SMART" id="SM00086">
    <property type="entry name" value="PAC"/>
    <property type="match status" value="2"/>
</dbReference>
<dbReference type="InterPro" id="IPR000014">
    <property type="entry name" value="PAS"/>
</dbReference>
<dbReference type="GO" id="GO:0000155">
    <property type="term" value="F:phosphorelay sensor kinase activity"/>
    <property type="evidence" value="ECO:0007669"/>
    <property type="project" value="InterPro"/>
</dbReference>
<evidence type="ECO:0000259" key="17">
    <source>
        <dbReference type="PROSITE" id="PS50113"/>
    </source>
</evidence>
<keyword evidence="12" id="KW-0175">Coiled coil</keyword>
<feature type="coiled-coil region" evidence="12">
    <location>
        <begin position="463"/>
        <end position="490"/>
    </location>
</feature>
<comment type="subcellular location">
    <subcellularLocation>
        <location evidence="2">Cell membrane</location>
        <topology evidence="2">Multi-pass membrane protein</topology>
    </subcellularLocation>
</comment>
<evidence type="ECO:0000259" key="16">
    <source>
        <dbReference type="PROSITE" id="PS50112"/>
    </source>
</evidence>
<dbReference type="PROSITE" id="PS50112">
    <property type="entry name" value="PAS"/>
    <property type="match status" value="2"/>
</dbReference>
<dbReference type="SMART" id="SM00387">
    <property type="entry name" value="HATPase_c"/>
    <property type="match status" value="1"/>
</dbReference>
<feature type="transmembrane region" description="Helical" evidence="13">
    <location>
        <begin position="165"/>
        <end position="189"/>
    </location>
</feature>
<dbReference type="InterPro" id="IPR000700">
    <property type="entry name" value="PAS-assoc_C"/>
</dbReference>
<dbReference type="SUPFAM" id="SSF52172">
    <property type="entry name" value="CheY-like"/>
    <property type="match status" value="1"/>
</dbReference>
<dbReference type="PROSITE" id="PS50110">
    <property type="entry name" value="RESPONSE_REGULATORY"/>
    <property type="match status" value="1"/>
</dbReference>
<accession>A0A7M2X2K6</accession>
<dbReference type="PANTHER" id="PTHR43047">
    <property type="entry name" value="TWO-COMPONENT HISTIDINE PROTEIN KINASE"/>
    <property type="match status" value="1"/>
</dbReference>
<feature type="domain" description="PAS" evidence="16">
    <location>
        <begin position="340"/>
        <end position="417"/>
    </location>
</feature>
<dbReference type="InterPro" id="IPR001789">
    <property type="entry name" value="Sig_transdc_resp-reg_receiver"/>
</dbReference>
<evidence type="ECO:0000256" key="7">
    <source>
        <dbReference type="ARBA" id="ARBA00022692"/>
    </source>
</evidence>
<name>A0A7M2X2K6_9BACT</name>
<dbReference type="InterPro" id="IPR013655">
    <property type="entry name" value="PAS_fold_3"/>
</dbReference>
<dbReference type="CDD" id="cd00130">
    <property type="entry name" value="PAS"/>
    <property type="match status" value="2"/>
</dbReference>
<feature type="transmembrane region" description="Helical" evidence="13">
    <location>
        <begin position="98"/>
        <end position="116"/>
    </location>
</feature>
<dbReference type="InterPro" id="IPR036097">
    <property type="entry name" value="HisK_dim/P_sf"/>
</dbReference>
<dbReference type="Gene3D" id="3.30.565.10">
    <property type="entry name" value="Histidine kinase-like ATPase, C-terminal domain"/>
    <property type="match status" value="1"/>
</dbReference>
<dbReference type="InterPro" id="IPR035965">
    <property type="entry name" value="PAS-like_dom_sf"/>
</dbReference>